<evidence type="ECO:0000313" key="3">
    <source>
        <dbReference type="Proteomes" id="UP000215509"/>
    </source>
</evidence>
<evidence type="ECO:0000256" key="1">
    <source>
        <dbReference type="SAM" id="SignalP"/>
    </source>
</evidence>
<dbReference type="OrthoDB" id="2475185at2"/>
<dbReference type="EMBL" id="NMQW01000034">
    <property type="protein sequence ID" value="OXM84080.1"/>
    <property type="molecule type" value="Genomic_DNA"/>
</dbReference>
<evidence type="ECO:0000313" key="2">
    <source>
        <dbReference type="EMBL" id="OXM84080.1"/>
    </source>
</evidence>
<name>A0A229UKZ9_9BACL</name>
<feature type="signal peptide" evidence="1">
    <location>
        <begin position="1"/>
        <end position="26"/>
    </location>
</feature>
<comment type="caution">
    <text evidence="2">The sequence shown here is derived from an EMBL/GenBank/DDBJ whole genome shotgun (WGS) entry which is preliminary data.</text>
</comment>
<reference evidence="2 3" key="1">
    <citation type="submission" date="2017-07" db="EMBL/GenBank/DDBJ databases">
        <title>Genome sequencing and assembly of Paenibacillus rigui.</title>
        <authorList>
            <person name="Mayilraj S."/>
        </authorList>
    </citation>
    <scope>NUCLEOTIDE SEQUENCE [LARGE SCALE GENOMIC DNA]</scope>
    <source>
        <strain evidence="2 3">JCM 16352</strain>
    </source>
</reference>
<dbReference type="RefSeq" id="WP_094016995.1">
    <property type="nucleotide sequence ID" value="NZ_NMQW01000034.1"/>
</dbReference>
<gene>
    <name evidence="2" type="ORF">CF651_21790</name>
</gene>
<keyword evidence="3" id="KW-1185">Reference proteome</keyword>
<protein>
    <submittedName>
        <fullName evidence="2">Uncharacterized protein</fullName>
    </submittedName>
</protein>
<sequence length="319" mass="35480">MKKLVLRLSTLLLWTSLLTASPLSTAAIQEHPPQPAPIVKPDSPERLKTMTTPTFMDAVNQWVGRIAKEKGYEAWSSAAWTSYPLGPGTHGWIVLLQAGGREVGYLVIHAADPNQPNTYQLSEYGSGSNPLFSMNTLYQSLVQLELIDTSYEAERWYIDPMHALWIVTTEDHTYFIDASSGEVLPLTSRQQLLDAEQASSADIISPSTVTPRNDISTNRQIDGFDPYDNMTWLLQQPLPSMAFAGLQALLDTPVPARLTFIAELYGGQVNIPFAVTGYQQWSNEDGYLQLEHNGHRAIPYRYAAAAGKLFHQQDTPPVF</sequence>
<accession>A0A229UKZ9</accession>
<dbReference type="Proteomes" id="UP000215509">
    <property type="component" value="Unassembled WGS sequence"/>
</dbReference>
<proteinExistence type="predicted"/>
<keyword evidence="1" id="KW-0732">Signal</keyword>
<organism evidence="2 3">
    <name type="scientific">Paenibacillus rigui</name>
    <dbReference type="NCBI Taxonomy" id="554312"/>
    <lineage>
        <taxon>Bacteria</taxon>
        <taxon>Bacillati</taxon>
        <taxon>Bacillota</taxon>
        <taxon>Bacilli</taxon>
        <taxon>Bacillales</taxon>
        <taxon>Paenibacillaceae</taxon>
        <taxon>Paenibacillus</taxon>
    </lineage>
</organism>
<feature type="chain" id="PRO_5039207989" evidence="1">
    <location>
        <begin position="27"/>
        <end position="319"/>
    </location>
</feature>
<dbReference type="AlphaFoldDB" id="A0A229UKZ9"/>